<keyword evidence="5 10" id="KW-0812">Transmembrane</keyword>
<dbReference type="InterPro" id="IPR008217">
    <property type="entry name" value="Ccc1_fam"/>
</dbReference>
<keyword evidence="6 10" id="KW-1133">Transmembrane helix</keyword>
<dbReference type="GO" id="GO:0005774">
    <property type="term" value="C:vacuolar membrane"/>
    <property type="evidence" value="ECO:0007669"/>
    <property type="project" value="UniProtKB-SubCell"/>
</dbReference>
<dbReference type="GO" id="GO:0030026">
    <property type="term" value="P:intracellular manganese ion homeostasis"/>
    <property type="evidence" value="ECO:0007669"/>
    <property type="project" value="InterPro"/>
</dbReference>
<protein>
    <recommendedName>
        <fullName evidence="12">Protein kinase domain-containing protein</fullName>
    </recommendedName>
</protein>
<keyword evidence="3" id="KW-0408">Iron</keyword>
<evidence type="ECO:0000256" key="8">
    <source>
        <dbReference type="ARBA" id="ARBA00044464"/>
    </source>
</evidence>
<feature type="compositionally biased region" description="Basic and acidic residues" evidence="9">
    <location>
        <begin position="18"/>
        <end position="33"/>
    </location>
</feature>
<dbReference type="GO" id="GO:0005384">
    <property type="term" value="F:manganese ion transmembrane transporter activity"/>
    <property type="evidence" value="ECO:0007669"/>
    <property type="project" value="InterPro"/>
</dbReference>
<keyword evidence="4" id="KW-0926">Vacuole</keyword>
<dbReference type="AlphaFoldDB" id="A0A2N9JA26"/>
<feature type="transmembrane region" description="Helical" evidence="10">
    <location>
        <begin position="205"/>
        <end position="224"/>
    </location>
</feature>
<sequence length="539" mass="59411">MAENTGGATSRLLGTEGGRGDLERDGASGRPKEPWKGEFVKSIVYAGLDAIVTCFSLISSISATRYSSVDVLVLGFSNLVADGISMGFGDFVSSSTEKDVAAKEKAVTAWDVTNHSGTEQEELLRQYQALGMNINDATTVVNIFAKYKDILVDEKMMAHKGILPPDEADKPWKNGLVTFVTFLVFGSAPLLSFIILIPFTNSDSVKFVGACILSALALALLGIAKAKIAGQNYAFSMAITLFNGAIAAAAAYTLGVNPNDYKLVGIIGFAKGATVYKANYLPGHGHLWVVMVHGKWDSIHSIMSLLYPDGLPEASIAFVLYRVLLRLVNLHLIENHVHTHIDLSHIMVSGDGNAELEFHTLSYERVWRNSTVSSSMVESQLPQWAAPPPELIENPANAFPFSNRESLEAFLTSFKDRKRNLRRRMPAWASACFSSNTNDTFEDFYFNGKILSMCFWDLVVRCLTRDPSERPYACALPLHKFFLLHQNQDASFQREVLDQLPASYWPLNNQTNQEINWTFDDEMSRLSSASSSSSSSSSY</sequence>
<feature type="transmembrane region" description="Helical" evidence="10">
    <location>
        <begin position="233"/>
        <end position="254"/>
    </location>
</feature>
<feature type="transmembrane region" description="Helical" evidence="10">
    <location>
        <begin position="176"/>
        <end position="199"/>
    </location>
</feature>
<dbReference type="InterPro" id="IPR011009">
    <property type="entry name" value="Kinase-like_dom_sf"/>
</dbReference>
<keyword evidence="3" id="KW-0410">Iron transport</keyword>
<evidence type="ECO:0000256" key="2">
    <source>
        <dbReference type="ARBA" id="ARBA00007049"/>
    </source>
</evidence>
<evidence type="ECO:0000256" key="3">
    <source>
        <dbReference type="ARBA" id="ARBA00022496"/>
    </source>
</evidence>
<comment type="similarity">
    <text evidence="2">Belongs to the CCC1 family.</text>
</comment>
<dbReference type="PANTHER" id="PTHR31851">
    <property type="entry name" value="FE(2+)/MN(2+) TRANSPORTER PCL1"/>
    <property type="match status" value="1"/>
</dbReference>
<gene>
    <name evidence="11" type="ORF">FSB_LOCUS61620</name>
</gene>
<comment type="subcellular location">
    <subcellularLocation>
        <location evidence="1">Vacuole membrane</location>
        <topology evidence="1">Multi-pass membrane protein</topology>
    </subcellularLocation>
</comment>
<accession>A0A2N9JA26</accession>
<evidence type="ECO:0000256" key="10">
    <source>
        <dbReference type="SAM" id="Phobius"/>
    </source>
</evidence>
<evidence type="ECO:0000256" key="7">
    <source>
        <dbReference type="ARBA" id="ARBA00023136"/>
    </source>
</evidence>
<dbReference type="GO" id="GO:0006826">
    <property type="term" value="P:iron ion transport"/>
    <property type="evidence" value="ECO:0007669"/>
    <property type="project" value="UniProtKB-KW"/>
</dbReference>
<evidence type="ECO:0000256" key="5">
    <source>
        <dbReference type="ARBA" id="ARBA00022692"/>
    </source>
</evidence>
<comment type="catalytic activity">
    <reaction evidence="8">
        <text>Fe(2+)(in) = Fe(2+)(out)</text>
        <dbReference type="Rhea" id="RHEA:28486"/>
        <dbReference type="ChEBI" id="CHEBI:29033"/>
    </reaction>
    <physiologicalReaction direction="left-to-right" evidence="8">
        <dbReference type="Rhea" id="RHEA:28487"/>
    </physiologicalReaction>
</comment>
<keyword evidence="7 10" id="KW-0472">Membrane</keyword>
<keyword evidence="3" id="KW-0813">Transport</keyword>
<evidence type="ECO:0000256" key="1">
    <source>
        <dbReference type="ARBA" id="ARBA00004128"/>
    </source>
</evidence>
<evidence type="ECO:0000256" key="9">
    <source>
        <dbReference type="SAM" id="MobiDB-lite"/>
    </source>
</evidence>
<reference evidence="11" key="1">
    <citation type="submission" date="2018-02" db="EMBL/GenBank/DDBJ databases">
        <authorList>
            <person name="Cohen D.B."/>
            <person name="Kent A.D."/>
        </authorList>
    </citation>
    <scope>NUCLEOTIDE SEQUENCE</scope>
</reference>
<dbReference type="SUPFAM" id="SSF56112">
    <property type="entry name" value="Protein kinase-like (PK-like)"/>
    <property type="match status" value="1"/>
</dbReference>
<dbReference type="Gene3D" id="1.10.510.10">
    <property type="entry name" value="Transferase(Phosphotransferase) domain 1"/>
    <property type="match status" value="1"/>
</dbReference>
<organism evidence="11">
    <name type="scientific">Fagus sylvatica</name>
    <name type="common">Beechnut</name>
    <dbReference type="NCBI Taxonomy" id="28930"/>
    <lineage>
        <taxon>Eukaryota</taxon>
        <taxon>Viridiplantae</taxon>
        <taxon>Streptophyta</taxon>
        <taxon>Embryophyta</taxon>
        <taxon>Tracheophyta</taxon>
        <taxon>Spermatophyta</taxon>
        <taxon>Magnoliopsida</taxon>
        <taxon>eudicotyledons</taxon>
        <taxon>Gunneridae</taxon>
        <taxon>Pentapetalae</taxon>
        <taxon>rosids</taxon>
        <taxon>fabids</taxon>
        <taxon>Fagales</taxon>
        <taxon>Fagaceae</taxon>
        <taxon>Fagus</taxon>
    </lineage>
</organism>
<evidence type="ECO:0000313" key="11">
    <source>
        <dbReference type="EMBL" id="SPD33738.1"/>
    </source>
</evidence>
<keyword evidence="3" id="KW-0406">Ion transport</keyword>
<evidence type="ECO:0008006" key="12">
    <source>
        <dbReference type="Google" id="ProtNLM"/>
    </source>
</evidence>
<dbReference type="EMBL" id="OIVN01006470">
    <property type="protein sequence ID" value="SPD33738.1"/>
    <property type="molecule type" value="Genomic_DNA"/>
</dbReference>
<dbReference type="Pfam" id="PF01988">
    <property type="entry name" value="VIT1"/>
    <property type="match status" value="1"/>
</dbReference>
<proteinExistence type="inferred from homology"/>
<evidence type="ECO:0000256" key="4">
    <source>
        <dbReference type="ARBA" id="ARBA00022554"/>
    </source>
</evidence>
<feature type="region of interest" description="Disordered" evidence="9">
    <location>
        <begin position="1"/>
        <end position="33"/>
    </location>
</feature>
<evidence type="ECO:0000256" key="6">
    <source>
        <dbReference type="ARBA" id="ARBA00022989"/>
    </source>
</evidence>
<name>A0A2N9JA26_FAGSY</name>